<keyword evidence="2" id="KW-1133">Transmembrane helix</keyword>
<keyword evidence="2" id="KW-0472">Membrane</keyword>
<comment type="caution">
    <text evidence="3">The sequence shown here is derived from an EMBL/GenBank/DDBJ whole genome shotgun (WGS) entry which is preliminary data.</text>
</comment>
<protein>
    <submittedName>
        <fullName evidence="3">DUF1672 family protein</fullName>
    </submittedName>
</protein>
<dbReference type="InterPro" id="IPR012873">
    <property type="entry name" value="DUF1672"/>
</dbReference>
<sequence length="319" mass="35991">MIALQIERWLSMKKKRFIYTSILAGVIILGGCSTFTNSKEEPKKTTKELIEDQYFKSVQDYTAEEYSLPNGSETDKIAEEHKEEVHKAVKAYFKENYKTDVKVNNIVGAVDGASVSVESVGKPHFYTYAIIPVDKQTEEVDPSGVWSQEGQVETAIISGLYAWIFEEEFQKLDQYLDEKVTQYPIVGIPNVANQNGVGNYHTTPYYKVVIYGGSVEEKLLAPYLDNPNRSKEEWAKMLEGESIDPSMVATLIQLYMEEPDAEPSKEIFNEVVSGLSEMEGLALGQYGFILHDNTINKSSGQNTKDNSLERTYPDDIIKD</sequence>
<dbReference type="Proteomes" id="UP000310541">
    <property type="component" value="Unassembled WGS sequence"/>
</dbReference>
<dbReference type="AlphaFoldDB" id="A0A4U1MJY2"/>
<gene>
    <name evidence="3" type="ORF">FBF83_09265</name>
</gene>
<name>A0A4U1MJY2_9BACL</name>
<accession>A0A4U1MJY2</accession>
<reference evidence="3 4" key="1">
    <citation type="submission" date="2019-04" db="EMBL/GenBank/DDBJ databases">
        <title>Genome sequence of Bacillus hwajinpoensis strain Y2.</title>
        <authorList>
            <person name="Fair J.L."/>
            <person name="Maclea K.S."/>
        </authorList>
    </citation>
    <scope>NUCLEOTIDE SEQUENCE [LARGE SCALE GENOMIC DNA]</scope>
    <source>
        <strain evidence="3 4">Y2</strain>
    </source>
</reference>
<evidence type="ECO:0000313" key="4">
    <source>
        <dbReference type="Proteomes" id="UP000310541"/>
    </source>
</evidence>
<proteinExistence type="predicted"/>
<dbReference type="OrthoDB" id="2360336at2"/>
<keyword evidence="2" id="KW-0812">Transmembrane</keyword>
<dbReference type="Pfam" id="PF07901">
    <property type="entry name" value="DUF1672"/>
    <property type="match status" value="1"/>
</dbReference>
<organism evidence="3 4">
    <name type="scientific">Guptibacillus hwajinpoensis</name>
    <dbReference type="NCBI Taxonomy" id="208199"/>
    <lineage>
        <taxon>Bacteria</taxon>
        <taxon>Bacillati</taxon>
        <taxon>Bacillota</taxon>
        <taxon>Bacilli</taxon>
        <taxon>Bacillales</taxon>
        <taxon>Guptibacillaceae</taxon>
        <taxon>Guptibacillus</taxon>
    </lineage>
</organism>
<evidence type="ECO:0000313" key="3">
    <source>
        <dbReference type="EMBL" id="TKD70792.1"/>
    </source>
</evidence>
<evidence type="ECO:0000256" key="2">
    <source>
        <dbReference type="SAM" id="Phobius"/>
    </source>
</evidence>
<dbReference type="EMBL" id="SWFM01000002">
    <property type="protein sequence ID" value="TKD70792.1"/>
    <property type="molecule type" value="Genomic_DNA"/>
</dbReference>
<feature type="transmembrane region" description="Helical" evidence="2">
    <location>
        <begin position="17"/>
        <end position="36"/>
    </location>
</feature>
<feature type="compositionally biased region" description="Basic and acidic residues" evidence="1">
    <location>
        <begin position="306"/>
        <end position="319"/>
    </location>
</feature>
<feature type="region of interest" description="Disordered" evidence="1">
    <location>
        <begin position="298"/>
        <end position="319"/>
    </location>
</feature>
<evidence type="ECO:0000256" key="1">
    <source>
        <dbReference type="SAM" id="MobiDB-lite"/>
    </source>
</evidence>